<dbReference type="GO" id="GO:0008745">
    <property type="term" value="F:N-acetylmuramoyl-L-alanine amidase activity"/>
    <property type="evidence" value="ECO:0007669"/>
    <property type="project" value="InterPro"/>
</dbReference>
<dbReference type="RefSeq" id="WP_035381923.1">
    <property type="nucleotide sequence ID" value="NZ_AZQP01000104.1"/>
</dbReference>
<dbReference type="STRING" id="1403537.Q428_14790"/>
<keyword evidence="1 3" id="KW-0378">Hydrolase</keyword>
<dbReference type="OrthoDB" id="9772024at2"/>
<dbReference type="CDD" id="cd02696">
    <property type="entry name" value="MurNAc-LAA"/>
    <property type="match status" value="1"/>
</dbReference>
<accession>A0A017RRU7</accession>
<dbReference type="GO" id="GO:0009253">
    <property type="term" value="P:peptidoglycan catabolic process"/>
    <property type="evidence" value="ECO:0007669"/>
    <property type="project" value="InterPro"/>
</dbReference>
<dbReference type="SUPFAM" id="SSF53187">
    <property type="entry name" value="Zn-dependent exopeptidases"/>
    <property type="match status" value="1"/>
</dbReference>
<reference evidence="3 4" key="1">
    <citation type="journal article" date="2014" name="Genome Announc.">
        <title>Draft Genome Sequence of Fervidicella metallireducens Strain AeBT, an Iron-Reducing Thermoanaerobe from the Great Artesian Basin.</title>
        <authorList>
            <person name="Patel B.K."/>
        </authorList>
    </citation>
    <scope>NUCLEOTIDE SEQUENCE [LARGE SCALE GENOMIC DNA]</scope>
    <source>
        <strain evidence="3 4">AeB</strain>
    </source>
</reference>
<dbReference type="SMART" id="SM00646">
    <property type="entry name" value="Ami_3"/>
    <property type="match status" value="1"/>
</dbReference>
<evidence type="ECO:0000313" key="4">
    <source>
        <dbReference type="Proteomes" id="UP000019681"/>
    </source>
</evidence>
<dbReference type="GO" id="GO:0030288">
    <property type="term" value="C:outer membrane-bounded periplasmic space"/>
    <property type="evidence" value="ECO:0007669"/>
    <property type="project" value="TreeGrafter"/>
</dbReference>
<dbReference type="PANTHER" id="PTHR30404:SF0">
    <property type="entry name" value="N-ACETYLMURAMOYL-L-ALANINE AMIDASE AMIC"/>
    <property type="match status" value="1"/>
</dbReference>
<dbReference type="AlphaFoldDB" id="A0A017RRU7"/>
<organism evidence="3 4">
    <name type="scientific">Fervidicella metallireducens AeB</name>
    <dbReference type="NCBI Taxonomy" id="1403537"/>
    <lineage>
        <taxon>Bacteria</taxon>
        <taxon>Bacillati</taxon>
        <taxon>Bacillota</taxon>
        <taxon>Clostridia</taxon>
        <taxon>Eubacteriales</taxon>
        <taxon>Clostridiaceae</taxon>
        <taxon>Fervidicella</taxon>
    </lineage>
</organism>
<dbReference type="SUPFAM" id="SSF110997">
    <property type="entry name" value="Sporulation related repeat"/>
    <property type="match status" value="1"/>
</dbReference>
<dbReference type="GO" id="GO:0042834">
    <property type="term" value="F:peptidoglycan binding"/>
    <property type="evidence" value="ECO:0007669"/>
    <property type="project" value="InterPro"/>
</dbReference>
<evidence type="ECO:0000259" key="2">
    <source>
        <dbReference type="SMART" id="SM00646"/>
    </source>
</evidence>
<dbReference type="PANTHER" id="PTHR30404">
    <property type="entry name" value="N-ACETYLMURAMOYL-L-ALANINE AMIDASE"/>
    <property type="match status" value="1"/>
</dbReference>
<keyword evidence="4" id="KW-1185">Reference proteome</keyword>
<name>A0A017RRU7_9CLOT</name>
<evidence type="ECO:0000256" key="1">
    <source>
        <dbReference type="ARBA" id="ARBA00022801"/>
    </source>
</evidence>
<dbReference type="InterPro" id="IPR050695">
    <property type="entry name" value="N-acetylmuramoyl_amidase_3"/>
</dbReference>
<dbReference type="EMBL" id="AZQP01000104">
    <property type="protein sequence ID" value="EYE87179.1"/>
    <property type="molecule type" value="Genomic_DNA"/>
</dbReference>
<feature type="domain" description="MurNAc-LAA" evidence="2">
    <location>
        <begin position="62"/>
        <end position="170"/>
    </location>
</feature>
<dbReference type="Gene3D" id="3.40.630.40">
    <property type="entry name" value="Zn-dependent exopeptidases"/>
    <property type="match status" value="1"/>
</dbReference>
<proteinExistence type="predicted"/>
<sequence>MAMVCLDYGHGGVDSGAVYKGRCEKDDNLELGLKVAEELRRHGVIVGETRTSDTTSSLKDRTLFANKGNFDYFISFHRNAYMPEKTNGVETYVYIIGREKSKELAKKIQTSLVGLGFADRGVKSANFYVLRTTKMSAVLVEVGFIDNSEDNKLFDSKKDEIAKGIAKAILEQLNIKYVETSKILYRVMAGSYTIKDNAEKQVKRLKELGIDAVIVESK</sequence>
<dbReference type="Pfam" id="PF01520">
    <property type="entry name" value="Amidase_3"/>
    <property type="match status" value="1"/>
</dbReference>
<comment type="caution">
    <text evidence="3">The sequence shown here is derived from an EMBL/GenBank/DDBJ whole genome shotgun (WGS) entry which is preliminary data.</text>
</comment>
<protein>
    <submittedName>
        <fullName evidence="3">Cell wall hydrolase</fullName>
    </submittedName>
</protein>
<dbReference type="Proteomes" id="UP000019681">
    <property type="component" value="Unassembled WGS sequence"/>
</dbReference>
<dbReference type="InterPro" id="IPR002508">
    <property type="entry name" value="MurNAc-LAA_cat"/>
</dbReference>
<evidence type="ECO:0000313" key="3">
    <source>
        <dbReference type="EMBL" id="EYE87179.1"/>
    </source>
</evidence>
<gene>
    <name evidence="3" type="ORF">Q428_14790</name>
</gene>
<dbReference type="InterPro" id="IPR036680">
    <property type="entry name" value="SPOR-like_sf"/>
</dbReference>